<protein>
    <recommendedName>
        <fullName evidence="2">YCII-related domain-containing protein</fullName>
    </recommendedName>
</protein>
<dbReference type="InterPro" id="IPR005545">
    <property type="entry name" value="YCII"/>
</dbReference>
<evidence type="ECO:0000313" key="3">
    <source>
        <dbReference type="EMBL" id="GMQ32456.1"/>
    </source>
</evidence>
<dbReference type="Proteomes" id="UP001307705">
    <property type="component" value="Unassembled WGS sequence"/>
</dbReference>
<keyword evidence="4" id="KW-1185">Reference proteome</keyword>
<evidence type="ECO:0000313" key="4">
    <source>
        <dbReference type="Proteomes" id="UP001307705"/>
    </source>
</evidence>
<comment type="caution">
    <text evidence="3">The sequence shown here is derived from an EMBL/GenBank/DDBJ whole genome shotgun (WGS) entry which is preliminary data.</text>
</comment>
<name>A0ABQ6PWX9_9BACT</name>
<dbReference type="SUPFAM" id="SSF54909">
    <property type="entry name" value="Dimeric alpha+beta barrel"/>
    <property type="match status" value="1"/>
</dbReference>
<accession>A0ABQ6PWX9</accession>
<dbReference type="Pfam" id="PF03795">
    <property type="entry name" value="YCII"/>
    <property type="match status" value="1"/>
</dbReference>
<sequence>MKEFLLLFWNETGDGRYQIDPEQMKKGMEAWQAWIGQIALKGRLISTKPIQYQGMLVSNQGEENTPCILEKKMVTGYLICKADSIQEVSEWAKSCPILMSPTGFTEIREVSPFEL</sequence>
<dbReference type="EMBL" id="BTPE01000002">
    <property type="protein sequence ID" value="GMQ32456.1"/>
    <property type="molecule type" value="Genomic_DNA"/>
</dbReference>
<evidence type="ECO:0000256" key="1">
    <source>
        <dbReference type="ARBA" id="ARBA00007689"/>
    </source>
</evidence>
<dbReference type="InterPro" id="IPR011008">
    <property type="entry name" value="Dimeric_a/b-barrel"/>
</dbReference>
<comment type="similarity">
    <text evidence="1">Belongs to the YciI family.</text>
</comment>
<dbReference type="RefSeq" id="WP_338227276.1">
    <property type="nucleotide sequence ID" value="NZ_BTPE01000002.1"/>
</dbReference>
<feature type="domain" description="YCII-related" evidence="2">
    <location>
        <begin position="22"/>
        <end position="113"/>
    </location>
</feature>
<proteinExistence type="inferred from homology"/>
<gene>
    <name evidence="3" type="ORF">Ataiwa_07280</name>
</gene>
<evidence type="ECO:0000259" key="2">
    <source>
        <dbReference type="Pfam" id="PF03795"/>
    </source>
</evidence>
<dbReference type="Gene3D" id="3.30.70.1060">
    <property type="entry name" value="Dimeric alpha+beta barrel"/>
    <property type="match status" value="1"/>
</dbReference>
<reference evidence="3 4" key="1">
    <citation type="submission" date="2023-08" db="EMBL/GenBank/DDBJ databases">
        <title>Draft genome sequence of Algoriphagus taiwanensis.</title>
        <authorList>
            <person name="Takatani N."/>
            <person name="Hosokawa M."/>
            <person name="Sawabe T."/>
        </authorList>
    </citation>
    <scope>NUCLEOTIDE SEQUENCE [LARGE SCALE GENOMIC DNA]</scope>
    <source>
        <strain evidence="3 4">JCM 19755</strain>
    </source>
</reference>
<organism evidence="3 4">
    <name type="scientific">Algoriphagus taiwanensis</name>
    <dbReference type="NCBI Taxonomy" id="1445656"/>
    <lineage>
        <taxon>Bacteria</taxon>
        <taxon>Pseudomonadati</taxon>
        <taxon>Bacteroidota</taxon>
        <taxon>Cytophagia</taxon>
        <taxon>Cytophagales</taxon>
        <taxon>Cyclobacteriaceae</taxon>
        <taxon>Algoriphagus</taxon>
    </lineage>
</organism>